<keyword evidence="3" id="KW-0274">FAD</keyword>
<keyword evidence="6" id="KW-1185">Reference proteome</keyword>
<dbReference type="InterPro" id="IPR020946">
    <property type="entry name" value="Flavin_mOase-like"/>
</dbReference>
<gene>
    <name evidence="5" type="ORF">SCUCBS95973_003016</name>
</gene>
<evidence type="ECO:0000313" key="5">
    <source>
        <dbReference type="EMBL" id="CAK7217039.1"/>
    </source>
</evidence>
<dbReference type="SUPFAM" id="SSF51905">
    <property type="entry name" value="FAD/NAD(P)-binding domain"/>
    <property type="match status" value="2"/>
</dbReference>
<proteinExistence type="inferred from homology"/>
<dbReference type="PANTHER" id="PTHR42877:SF1">
    <property type="entry name" value="FAD-BINDING MONOOXYGENASE STCW"/>
    <property type="match status" value="1"/>
</dbReference>
<sequence length="440" mass="50020">MHFNCKIVGAYWQDETGEWLVKIEETLPNGTKRLFEDRCHMFLHGTGALNNYKWPSLKGMDKFKGKIIHTANWPTDYEAEQWKDERVVVIGSGASSVQVVPKMQPHVEHMDIFIRTGVWFVALVDNVGANHEYTQEEKDEFRSDPSKLVAHAKKMDAGLNGLWGIFYRDSEKQAAARKAFGERMARIIKDERLLKGFTPTFEPNVTVNFTAVTEFTENGVIGGDGIERECDTIVCATGFDVSYRPRFPIVGKNGIDLVDKWKVCPEGYMGLMVPGFPNFVTFIGPNWPIQNGSAVGPLTAVTEYALQLIRRLQTGYVLGMSPRQDVTDEFNEHCQEWIKHTVWVDDCRSWYKNNETGRVNAVWPGSSVHYMDALKTPRYEDFEIDYFGPGKINRFAYLGMGTDKTLAEDGDTTYYFTHEKIDPEWQKAVGMPVTNSTTLA</sequence>
<dbReference type="PANTHER" id="PTHR42877">
    <property type="entry name" value="L-ORNITHINE N(5)-MONOOXYGENASE-RELATED"/>
    <property type="match status" value="1"/>
</dbReference>
<reference evidence="5 6" key="1">
    <citation type="submission" date="2024-01" db="EMBL/GenBank/DDBJ databases">
        <authorList>
            <person name="Allen C."/>
            <person name="Tagirdzhanova G."/>
        </authorList>
    </citation>
    <scope>NUCLEOTIDE SEQUENCE [LARGE SCALE GENOMIC DNA]</scope>
</reference>
<keyword evidence="2" id="KW-0285">Flavoprotein</keyword>
<evidence type="ECO:0000256" key="4">
    <source>
        <dbReference type="ARBA" id="ARBA00023002"/>
    </source>
</evidence>
<evidence type="ECO:0000313" key="6">
    <source>
        <dbReference type="Proteomes" id="UP001642405"/>
    </source>
</evidence>
<name>A0ABP0BBU8_9PEZI</name>
<accession>A0ABP0BBU8</accession>
<dbReference type="Gene3D" id="3.50.50.60">
    <property type="entry name" value="FAD/NAD(P)-binding domain"/>
    <property type="match status" value="2"/>
</dbReference>
<protein>
    <submittedName>
        <fullName evidence="5">Uncharacterized protein</fullName>
    </submittedName>
</protein>
<evidence type="ECO:0000256" key="2">
    <source>
        <dbReference type="ARBA" id="ARBA00022630"/>
    </source>
</evidence>
<dbReference type="Pfam" id="PF00743">
    <property type="entry name" value="FMO-like"/>
    <property type="match status" value="1"/>
</dbReference>
<comment type="similarity">
    <text evidence="1">Belongs to the FAD-binding monooxygenase family.</text>
</comment>
<evidence type="ECO:0000256" key="1">
    <source>
        <dbReference type="ARBA" id="ARBA00010139"/>
    </source>
</evidence>
<keyword evidence="4" id="KW-0560">Oxidoreductase</keyword>
<organism evidence="5 6">
    <name type="scientific">Sporothrix curviconia</name>
    <dbReference type="NCBI Taxonomy" id="1260050"/>
    <lineage>
        <taxon>Eukaryota</taxon>
        <taxon>Fungi</taxon>
        <taxon>Dikarya</taxon>
        <taxon>Ascomycota</taxon>
        <taxon>Pezizomycotina</taxon>
        <taxon>Sordariomycetes</taxon>
        <taxon>Sordariomycetidae</taxon>
        <taxon>Ophiostomatales</taxon>
        <taxon>Ophiostomataceae</taxon>
        <taxon>Sporothrix</taxon>
    </lineage>
</organism>
<dbReference type="Proteomes" id="UP001642405">
    <property type="component" value="Unassembled WGS sequence"/>
</dbReference>
<dbReference type="InterPro" id="IPR036188">
    <property type="entry name" value="FAD/NAD-bd_sf"/>
</dbReference>
<comment type="caution">
    <text evidence="5">The sequence shown here is derived from an EMBL/GenBank/DDBJ whole genome shotgun (WGS) entry which is preliminary data.</text>
</comment>
<dbReference type="EMBL" id="CAWUHB010000012">
    <property type="protein sequence ID" value="CAK7217039.1"/>
    <property type="molecule type" value="Genomic_DNA"/>
</dbReference>
<dbReference type="InterPro" id="IPR051209">
    <property type="entry name" value="FAD-bind_Monooxygenase_sf"/>
</dbReference>
<evidence type="ECO:0000256" key="3">
    <source>
        <dbReference type="ARBA" id="ARBA00022827"/>
    </source>
</evidence>